<dbReference type="Proteomes" id="UP000286976">
    <property type="component" value="Unassembled WGS sequence"/>
</dbReference>
<evidence type="ECO:0000256" key="1">
    <source>
        <dbReference type="ARBA" id="ARBA00009437"/>
    </source>
</evidence>
<accession>A0A432X1J6</accession>
<dbReference type="PRINTS" id="PR00039">
    <property type="entry name" value="HTHLYSR"/>
</dbReference>
<gene>
    <name evidence="6" type="ORF">CWE15_08335</name>
</gene>
<dbReference type="OrthoDB" id="5723059at2"/>
<dbReference type="RefSeq" id="WP_126757626.1">
    <property type="nucleotide sequence ID" value="NZ_PIPQ01000004.1"/>
</dbReference>
<dbReference type="GO" id="GO:0003700">
    <property type="term" value="F:DNA-binding transcription factor activity"/>
    <property type="evidence" value="ECO:0007669"/>
    <property type="project" value="InterPro"/>
</dbReference>
<dbReference type="PANTHER" id="PTHR30579:SF7">
    <property type="entry name" value="HTH-TYPE TRANSCRIPTIONAL REGULATOR LRHA-RELATED"/>
    <property type="match status" value="1"/>
</dbReference>
<protein>
    <submittedName>
        <fullName evidence="6">LysR family transcriptional regulator</fullName>
    </submittedName>
</protein>
<dbReference type="SUPFAM" id="SSF53850">
    <property type="entry name" value="Periplasmic binding protein-like II"/>
    <property type="match status" value="1"/>
</dbReference>
<keyword evidence="2" id="KW-0805">Transcription regulation</keyword>
<dbReference type="Pfam" id="PF00126">
    <property type="entry name" value="HTH_1"/>
    <property type="match status" value="1"/>
</dbReference>
<dbReference type="InterPro" id="IPR005119">
    <property type="entry name" value="LysR_subst-bd"/>
</dbReference>
<proteinExistence type="inferred from homology"/>
<organism evidence="6 7">
    <name type="scientific">Aliidiomarina taiwanensis</name>
    <dbReference type="NCBI Taxonomy" id="946228"/>
    <lineage>
        <taxon>Bacteria</taxon>
        <taxon>Pseudomonadati</taxon>
        <taxon>Pseudomonadota</taxon>
        <taxon>Gammaproteobacteria</taxon>
        <taxon>Alteromonadales</taxon>
        <taxon>Idiomarinaceae</taxon>
        <taxon>Aliidiomarina</taxon>
    </lineage>
</organism>
<evidence type="ECO:0000256" key="4">
    <source>
        <dbReference type="ARBA" id="ARBA00023163"/>
    </source>
</evidence>
<dbReference type="Pfam" id="PF03466">
    <property type="entry name" value="LysR_substrate"/>
    <property type="match status" value="1"/>
</dbReference>
<feature type="domain" description="HTH lysR-type" evidence="5">
    <location>
        <begin position="5"/>
        <end position="62"/>
    </location>
</feature>
<name>A0A432X1J6_9GAMM</name>
<dbReference type="InterPro" id="IPR036390">
    <property type="entry name" value="WH_DNA-bd_sf"/>
</dbReference>
<evidence type="ECO:0000259" key="5">
    <source>
        <dbReference type="PROSITE" id="PS50931"/>
    </source>
</evidence>
<keyword evidence="4" id="KW-0804">Transcription</keyword>
<dbReference type="PANTHER" id="PTHR30579">
    <property type="entry name" value="TRANSCRIPTIONAL REGULATOR"/>
    <property type="match status" value="1"/>
</dbReference>
<keyword evidence="7" id="KW-1185">Reference proteome</keyword>
<dbReference type="GO" id="GO:0003677">
    <property type="term" value="F:DNA binding"/>
    <property type="evidence" value="ECO:0007669"/>
    <property type="project" value="UniProtKB-KW"/>
</dbReference>
<comment type="caution">
    <text evidence="6">The sequence shown here is derived from an EMBL/GenBank/DDBJ whole genome shotgun (WGS) entry which is preliminary data.</text>
</comment>
<dbReference type="EMBL" id="PIPQ01000004">
    <property type="protein sequence ID" value="RUO40142.1"/>
    <property type="molecule type" value="Genomic_DNA"/>
</dbReference>
<comment type="similarity">
    <text evidence="1">Belongs to the LysR transcriptional regulatory family.</text>
</comment>
<evidence type="ECO:0000256" key="3">
    <source>
        <dbReference type="ARBA" id="ARBA00023125"/>
    </source>
</evidence>
<keyword evidence="3" id="KW-0238">DNA-binding</keyword>
<dbReference type="AlphaFoldDB" id="A0A432X1J6"/>
<sequence length="291" mass="31852">MMKHFSLETLRSFTVVVDLQSYTLAAERLSRSQPAISLQIKRLEEMVGHPLIQRQGSSLKLTPAGHDLYRGAVQLLAQHDQLMARFRAKPITGQVRLGIPSEFATALLPRILGQFASSYPQITLEVTSALSRDLRLGASRGSFDVILTVAEQAPDNAILVKEDALVWVGGRVELIDVNPLPLVLASEGCIYRRRTLSALKQAGVSARITYTNNDLTGISSALNSGLGVTALARSSVPADLHEIKPSEFKQHDLLPPLGSINIFLERHGQSNNQAADHLQNYLHDFLSPQGH</sequence>
<evidence type="ECO:0000313" key="7">
    <source>
        <dbReference type="Proteomes" id="UP000286976"/>
    </source>
</evidence>
<dbReference type="FunFam" id="1.10.10.10:FF:000001">
    <property type="entry name" value="LysR family transcriptional regulator"/>
    <property type="match status" value="1"/>
</dbReference>
<evidence type="ECO:0000313" key="6">
    <source>
        <dbReference type="EMBL" id="RUO40142.1"/>
    </source>
</evidence>
<dbReference type="Gene3D" id="3.40.190.10">
    <property type="entry name" value="Periplasmic binding protein-like II"/>
    <property type="match status" value="2"/>
</dbReference>
<dbReference type="InterPro" id="IPR050176">
    <property type="entry name" value="LTTR"/>
</dbReference>
<dbReference type="PROSITE" id="PS50931">
    <property type="entry name" value="HTH_LYSR"/>
    <property type="match status" value="1"/>
</dbReference>
<dbReference type="SUPFAM" id="SSF46785">
    <property type="entry name" value="Winged helix' DNA-binding domain"/>
    <property type="match status" value="1"/>
</dbReference>
<dbReference type="Gene3D" id="1.10.10.10">
    <property type="entry name" value="Winged helix-like DNA-binding domain superfamily/Winged helix DNA-binding domain"/>
    <property type="match status" value="1"/>
</dbReference>
<dbReference type="InterPro" id="IPR000847">
    <property type="entry name" value="LysR_HTH_N"/>
</dbReference>
<reference evidence="6 7" key="1">
    <citation type="journal article" date="2011" name="Front. Microbiol.">
        <title>Genomic signatures of strain selection and enhancement in Bacillus atrophaeus var. globigii, a historical biowarfare simulant.</title>
        <authorList>
            <person name="Gibbons H.S."/>
            <person name="Broomall S.M."/>
            <person name="McNew L.A."/>
            <person name="Daligault H."/>
            <person name="Chapman C."/>
            <person name="Bruce D."/>
            <person name="Karavis M."/>
            <person name="Krepps M."/>
            <person name="McGregor P.A."/>
            <person name="Hong C."/>
            <person name="Park K.H."/>
            <person name="Akmal A."/>
            <person name="Feldman A."/>
            <person name="Lin J.S."/>
            <person name="Chang W.E."/>
            <person name="Higgs B.W."/>
            <person name="Demirev P."/>
            <person name="Lindquist J."/>
            <person name="Liem A."/>
            <person name="Fochler E."/>
            <person name="Read T.D."/>
            <person name="Tapia R."/>
            <person name="Johnson S."/>
            <person name="Bishop-Lilly K.A."/>
            <person name="Detter C."/>
            <person name="Han C."/>
            <person name="Sozhamannan S."/>
            <person name="Rosenzweig C.N."/>
            <person name="Skowronski E.W."/>
        </authorList>
    </citation>
    <scope>NUCLEOTIDE SEQUENCE [LARGE SCALE GENOMIC DNA]</scope>
    <source>
        <strain evidence="6 7">AIT1</strain>
    </source>
</reference>
<evidence type="ECO:0000256" key="2">
    <source>
        <dbReference type="ARBA" id="ARBA00023015"/>
    </source>
</evidence>
<dbReference type="InterPro" id="IPR036388">
    <property type="entry name" value="WH-like_DNA-bd_sf"/>
</dbReference>